<keyword evidence="2" id="KW-0328">Glycosyltransferase</keyword>
<protein>
    <submittedName>
        <fullName evidence="6">Glycosyltransferase family 2 protein</fullName>
    </submittedName>
</protein>
<dbReference type="CDD" id="cd02525">
    <property type="entry name" value="Succinoglycan_BP_ExoA"/>
    <property type="match status" value="1"/>
</dbReference>
<keyword evidence="3" id="KW-0808">Transferase</keyword>
<dbReference type="GO" id="GO:0016757">
    <property type="term" value="F:glycosyltransferase activity"/>
    <property type="evidence" value="ECO:0007669"/>
    <property type="project" value="UniProtKB-KW"/>
</dbReference>
<evidence type="ECO:0000313" key="7">
    <source>
        <dbReference type="Proteomes" id="UP000823890"/>
    </source>
</evidence>
<proteinExistence type="inferred from homology"/>
<evidence type="ECO:0000256" key="4">
    <source>
        <dbReference type="SAM" id="Phobius"/>
    </source>
</evidence>
<sequence>MLITVCVVAKNEENTLPRLLEDIRNQDYPVQDIEILLVDSMSVDRTRAVMEAFAKDNPQYRRVEVLTNEKGNLPSGWNVALRNYEGDVIVRIDAHARIPEDFLRKNAECLMGGEDVSGGPRPSLPEKDTPWQRLLLSAESSMFGSSISDFRRGKKKKYVKSLFHGAYRREVFDKVGFFNEELGRTEDNEMHYRMREAGYKLCFDPEIHSWQYTRSSLRGMMKQKYGNGYWVALTLKVCPKCLSIYYFVPFAFVLGILFTTARALLGKPRLAIMMWAAYWSAAAGMAWMAVRKEAKHICQLLLPVIFFLLHVSYGVGSLVGFLKMIKDWGKDK</sequence>
<comment type="caution">
    <text evidence="6">The sequence shown here is derived from an EMBL/GenBank/DDBJ whole genome shotgun (WGS) entry which is preliminary data.</text>
</comment>
<evidence type="ECO:0000256" key="1">
    <source>
        <dbReference type="ARBA" id="ARBA00006739"/>
    </source>
</evidence>
<feature type="transmembrane region" description="Helical" evidence="4">
    <location>
        <begin position="272"/>
        <end position="290"/>
    </location>
</feature>
<dbReference type="PANTHER" id="PTHR43630">
    <property type="entry name" value="POLY-BETA-1,6-N-ACETYL-D-GLUCOSAMINE SYNTHASE"/>
    <property type="match status" value="1"/>
</dbReference>
<feature type="domain" description="Glycosyltransferase 2-like" evidence="5">
    <location>
        <begin position="4"/>
        <end position="175"/>
    </location>
</feature>
<reference evidence="6" key="1">
    <citation type="journal article" date="2021" name="PeerJ">
        <title>Extensive microbial diversity within the chicken gut microbiome revealed by metagenomics and culture.</title>
        <authorList>
            <person name="Gilroy R."/>
            <person name="Ravi A."/>
            <person name="Getino M."/>
            <person name="Pursley I."/>
            <person name="Horton D.L."/>
            <person name="Alikhan N.F."/>
            <person name="Baker D."/>
            <person name="Gharbi K."/>
            <person name="Hall N."/>
            <person name="Watson M."/>
            <person name="Adriaenssens E.M."/>
            <person name="Foster-Nyarko E."/>
            <person name="Jarju S."/>
            <person name="Secka A."/>
            <person name="Antonio M."/>
            <person name="Oren A."/>
            <person name="Chaudhuri R.R."/>
            <person name="La Ragione R."/>
            <person name="Hildebrand F."/>
            <person name="Pallen M.J."/>
        </authorList>
    </citation>
    <scope>NUCLEOTIDE SEQUENCE</scope>
    <source>
        <strain evidence="6">ChiW19-954</strain>
    </source>
</reference>
<dbReference type="SUPFAM" id="SSF53448">
    <property type="entry name" value="Nucleotide-diphospho-sugar transferases"/>
    <property type="match status" value="1"/>
</dbReference>
<evidence type="ECO:0000256" key="3">
    <source>
        <dbReference type="ARBA" id="ARBA00022679"/>
    </source>
</evidence>
<feature type="transmembrane region" description="Helical" evidence="4">
    <location>
        <begin position="244"/>
        <end position="265"/>
    </location>
</feature>
<dbReference type="Pfam" id="PF00535">
    <property type="entry name" value="Glycos_transf_2"/>
    <property type="match status" value="1"/>
</dbReference>
<name>A0A9D2NM73_9FIRM</name>
<evidence type="ECO:0000313" key="6">
    <source>
        <dbReference type="EMBL" id="HJC33710.1"/>
    </source>
</evidence>
<dbReference type="Gene3D" id="3.90.550.10">
    <property type="entry name" value="Spore Coat Polysaccharide Biosynthesis Protein SpsA, Chain A"/>
    <property type="match status" value="1"/>
</dbReference>
<feature type="transmembrane region" description="Helical" evidence="4">
    <location>
        <begin position="302"/>
        <end position="322"/>
    </location>
</feature>
<dbReference type="InterPro" id="IPR029044">
    <property type="entry name" value="Nucleotide-diphossugar_trans"/>
</dbReference>
<accession>A0A9D2NM73</accession>
<keyword evidence="4" id="KW-0472">Membrane</keyword>
<dbReference type="InterPro" id="IPR001173">
    <property type="entry name" value="Glyco_trans_2-like"/>
</dbReference>
<dbReference type="EMBL" id="DWWO01000044">
    <property type="protein sequence ID" value="HJC33710.1"/>
    <property type="molecule type" value="Genomic_DNA"/>
</dbReference>
<gene>
    <name evidence="6" type="ORF">H9758_03855</name>
</gene>
<keyword evidence="4" id="KW-0812">Transmembrane</keyword>
<evidence type="ECO:0000256" key="2">
    <source>
        <dbReference type="ARBA" id="ARBA00022676"/>
    </source>
</evidence>
<evidence type="ECO:0000259" key="5">
    <source>
        <dbReference type="Pfam" id="PF00535"/>
    </source>
</evidence>
<comment type="similarity">
    <text evidence="1">Belongs to the glycosyltransferase 2 family.</text>
</comment>
<dbReference type="Proteomes" id="UP000823890">
    <property type="component" value="Unassembled WGS sequence"/>
</dbReference>
<keyword evidence="4" id="KW-1133">Transmembrane helix</keyword>
<reference evidence="6" key="2">
    <citation type="submission" date="2021-04" db="EMBL/GenBank/DDBJ databases">
        <authorList>
            <person name="Gilroy R."/>
        </authorList>
    </citation>
    <scope>NUCLEOTIDE SEQUENCE</scope>
    <source>
        <strain evidence="6">ChiW19-954</strain>
    </source>
</reference>
<organism evidence="6 7">
    <name type="scientific">Candidatus Mediterraneibacter faecipullorum</name>
    <dbReference type="NCBI Taxonomy" id="2838670"/>
    <lineage>
        <taxon>Bacteria</taxon>
        <taxon>Bacillati</taxon>
        <taxon>Bacillota</taxon>
        <taxon>Clostridia</taxon>
        <taxon>Lachnospirales</taxon>
        <taxon>Lachnospiraceae</taxon>
        <taxon>Mediterraneibacter</taxon>
    </lineage>
</organism>
<dbReference type="AlphaFoldDB" id="A0A9D2NM73"/>
<dbReference type="PANTHER" id="PTHR43630:SF1">
    <property type="entry name" value="POLY-BETA-1,6-N-ACETYL-D-GLUCOSAMINE SYNTHASE"/>
    <property type="match status" value="1"/>
</dbReference>